<comment type="caution">
    <text evidence="6">The sequence shown here is derived from an EMBL/GenBank/DDBJ whole genome shotgun (WGS) entry which is preliminary data.</text>
</comment>
<dbReference type="OrthoDB" id="9806538at2"/>
<evidence type="ECO:0000313" key="6">
    <source>
        <dbReference type="EMBL" id="KAA2212883.1"/>
    </source>
</evidence>
<dbReference type="RefSeq" id="WP_149812499.1">
    <property type="nucleotide sequence ID" value="NZ_VUKA01000005.1"/>
</dbReference>
<name>A0A5B2TFK0_9PROT</name>
<organism evidence="6 7">
    <name type="scientific">Teichococcus oryzae</name>
    <dbReference type="NCBI Taxonomy" id="1608942"/>
    <lineage>
        <taxon>Bacteria</taxon>
        <taxon>Pseudomonadati</taxon>
        <taxon>Pseudomonadota</taxon>
        <taxon>Alphaproteobacteria</taxon>
        <taxon>Acetobacterales</taxon>
        <taxon>Roseomonadaceae</taxon>
        <taxon>Roseomonas</taxon>
    </lineage>
</organism>
<feature type="domain" description="HTH lysR-type" evidence="5">
    <location>
        <begin position="3"/>
        <end position="60"/>
    </location>
</feature>
<keyword evidence="3" id="KW-0238">DNA-binding</keyword>
<evidence type="ECO:0000256" key="4">
    <source>
        <dbReference type="ARBA" id="ARBA00023163"/>
    </source>
</evidence>
<dbReference type="Proteomes" id="UP000322110">
    <property type="component" value="Unassembled WGS sequence"/>
</dbReference>
<evidence type="ECO:0000256" key="1">
    <source>
        <dbReference type="ARBA" id="ARBA00009437"/>
    </source>
</evidence>
<accession>A0A5B2TFK0</accession>
<dbReference type="PANTHER" id="PTHR30427">
    <property type="entry name" value="TRANSCRIPTIONAL ACTIVATOR PROTEIN LYSR"/>
    <property type="match status" value="1"/>
</dbReference>
<dbReference type="GO" id="GO:0010628">
    <property type="term" value="P:positive regulation of gene expression"/>
    <property type="evidence" value="ECO:0007669"/>
    <property type="project" value="TreeGrafter"/>
</dbReference>
<dbReference type="InterPro" id="IPR000847">
    <property type="entry name" value="LysR_HTH_N"/>
</dbReference>
<keyword evidence="4" id="KW-0804">Transcription</keyword>
<evidence type="ECO:0000256" key="2">
    <source>
        <dbReference type="ARBA" id="ARBA00023015"/>
    </source>
</evidence>
<dbReference type="PROSITE" id="PS50931">
    <property type="entry name" value="HTH_LYSR"/>
    <property type="match status" value="1"/>
</dbReference>
<protein>
    <submittedName>
        <fullName evidence="6">LysR family transcriptional regulator</fullName>
    </submittedName>
</protein>
<proteinExistence type="inferred from homology"/>
<keyword evidence="2" id="KW-0805">Transcription regulation</keyword>
<dbReference type="GO" id="GO:0043565">
    <property type="term" value="F:sequence-specific DNA binding"/>
    <property type="evidence" value="ECO:0007669"/>
    <property type="project" value="TreeGrafter"/>
</dbReference>
<evidence type="ECO:0000313" key="7">
    <source>
        <dbReference type="Proteomes" id="UP000322110"/>
    </source>
</evidence>
<dbReference type="SUPFAM" id="SSF53850">
    <property type="entry name" value="Periplasmic binding protein-like II"/>
    <property type="match status" value="1"/>
</dbReference>
<dbReference type="InterPro" id="IPR036388">
    <property type="entry name" value="WH-like_DNA-bd_sf"/>
</dbReference>
<evidence type="ECO:0000259" key="5">
    <source>
        <dbReference type="PROSITE" id="PS50931"/>
    </source>
</evidence>
<gene>
    <name evidence="6" type="ORF">F0Q34_12185</name>
</gene>
<dbReference type="InterPro" id="IPR036390">
    <property type="entry name" value="WH_DNA-bd_sf"/>
</dbReference>
<comment type="similarity">
    <text evidence="1">Belongs to the LysR transcriptional regulatory family.</text>
</comment>
<dbReference type="PANTHER" id="PTHR30427:SF1">
    <property type="entry name" value="TRANSCRIPTIONAL ACTIVATOR PROTEIN LYSR"/>
    <property type="match status" value="1"/>
</dbReference>
<dbReference type="SUPFAM" id="SSF46785">
    <property type="entry name" value="Winged helix' DNA-binding domain"/>
    <property type="match status" value="1"/>
</dbReference>
<dbReference type="Pfam" id="PF03466">
    <property type="entry name" value="LysR_substrate"/>
    <property type="match status" value="1"/>
</dbReference>
<sequence length="312" mass="33269">MNFDLREMEVFRRVMELGSVTAAASALNISQPAVTRMLQKAEQRLGFALFVREKRRLRPTAEAQIMFPDTLGAFSAIEQVQRLAGELREGRAGILAIATIPALAASVLPGAIQRFRARRPEASVTLQTFGAHEVIQRVASCRDDLGFIIGPVGHDALLVSDLRMTELACILPPAHPLAACPSLGPAELADVPIICPGRHLVLGEHLARAFAEANVPFRIAVEVSHTEAACALVRAGAGVGLISGFGFMGARADDLVSRPFRPAIVSTARLLRARLRPLSRLAQTFVDGLEVVPPAGARPGTPARAIPGQQAP</sequence>
<dbReference type="PRINTS" id="PR00039">
    <property type="entry name" value="HTHLYSR"/>
</dbReference>
<dbReference type="EMBL" id="VUKA01000005">
    <property type="protein sequence ID" value="KAA2212883.1"/>
    <property type="molecule type" value="Genomic_DNA"/>
</dbReference>
<evidence type="ECO:0000256" key="3">
    <source>
        <dbReference type="ARBA" id="ARBA00023125"/>
    </source>
</evidence>
<dbReference type="AlphaFoldDB" id="A0A5B2TFK0"/>
<dbReference type="Pfam" id="PF00126">
    <property type="entry name" value="HTH_1"/>
    <property type="match status" value="1"/>
</dbReference>
<dbReference type="Gene3D" id="1.10.10.10">
    <property type="entry name" value="Winged helix-like DNA-binding domain superfamily/Winged helix DNA-binding domain"/>
    <property type="match status" value="1"/>
</dbReference>
<dbReference type="InterPro" id="IPR005119">
    <property type="entry name" value="LysR_subst-bd"/>
</dbReference>
<reference evidence="6 7" key="1">
    <citation type="journal article" date="2015" name="Int. J. Syst. Evol. Microbiol.">
        <title>Roseomonas oryzae sp. nov., isolated from paddy rhizosphere soil.</title>
        <authorList>
            <person name="Ramaprasad E.V."/>
            <person name="Sasikala Ch."/>
            <person name="Ramana Ch.V."/>
        </authorList>
    </citation>
    <scope>NUCLEOTIDE SEQUENCE [LARGE SCALE GENOMIC DNA]</scope>
    <source>
        <strain evidence="6 7">KCTC 42542</strain>
    </source>
</reference>
<keyword evidence="7" id="KW-1185">Reference proteome</keyword>
<dbReference type="Gene3D" id="3.40.190.290">
    <property type="match status" value="1"/>
</dbReference>
<dbReference type="GO" id="GO:0003700">
    <property type="term" value="F:DNA-binding transcription factor activity"/>
    <property type="evidence" value="ECO:0007669"/>
    <property type="project" value="InterPro"/>
</dbReference>